<keyword evidence="2" id="KW-0288">FMN</keyword>
<dbReference type="GO" id="GO:0046306">
    <property type="term" value="P:alkanesulfonate catabolic process"/>
    <property type="evidence" value="ECO:0007669"/>
    <property type="project" value="TreeGrafter"/>
</dbReference>
<dbReference type="Gene3D" id="3.20.20.30">
    <property type="entry name" value="Luciferase-like domain"/>
    <property type="match status" value="1"/>
</dbReference>
<keyword evidence="1" id="KW-0285">Flavoprotein</keyword>
<dbReference type="STRING" id="1193682.BJP25_19420"/>
<name>A0A1Q9LL97_9PSEU</name>
<keyword evidence="7" id="KW-1185">Reference proteome</keyword>
<evidence type="ECO:0000256" key="3">
    <source>
        <dbReference type="ARBA" id="ARBA00023002"/>
    </source>
</evidence>
<keyword evidence="3" id="KW-0560">Oxidoreductase</keyword>
<evidence type="ECO:0000256" key="1">
    <source>
        <dbReference type="ARBA" id="ARBA00022630"/>
    </source>
</evidence>
<protein>
    <recommendedName>
        <fullName evidence="5">Luciferase-like domain-containing protein</fullName>
    </recommendedName>
</protein>
<evidence type="ECO:0000256" key="4">
    <source>
        <dbReference type="ARBA" id="ARBA00023033"/>
    </source>
</evidence>
<evidence type="ECO:0000313" key="7">
    <source>
        <dbReference type="Proteomes" id="UP000186040"/>
    </source>
</evidence>
<keyword evidence="4" id="KW-0503">Monooxygenase</keyword>
<dbReference type="InterPro" id="IPR050172">
    <property type="entry name" value="SsuD_RutA_monooxygenase"/>
</dbReference>
<organism evidence="6 7">
    <name type="scientific">Actinokineospora bangkokensis</name>
    <dbReference type="NCBI Taxonomy" id="1193682"/>
    <lineage>
        <taxon>Bacteria</taxon>
        <taxon>Bacillati</taxon>
        <taxon>Actinomycetota</taxon>
        <taxon>Actinomycetes</taxon>
        <taxon>Pseudonocardiales</taxon>
        <taxon>Pseudonocardiaceae</taxon>
        <taxon>Actinokineospora</taxon>
    </lineage>
</organism>
<evidence type="ECO:0000313" key="6">
    <source>
        <dbReference type="EMBL" id="OLR92801.1"/>
    </source>
</evidence>
<sequence>MPFDIGVFLPAPEDGTGVVAAARHAEGAGLDSVWVGDHLVTDAGQFDAPIALAAAAGATSRVVVGTGVYLPSLRHPVWAAKHIATLAAVVPEGRLRLGVGLGGRVAGPDEWAIAGTPWRERAARTDAFLDALGPFLRGEPVPVDGVDVALAPPAPVPPVWVGGGSDAALRRAARAADGWLGAMLAPSDVPERIARLTDLAGDRPRPAIGMVLHGGLTERPDRAETDRLAASLAARYGLDRDRAERVLVLGSPDQVAERLSALREAGVTLVALAPSTPWRRAVDLLAEVKRQLA</sequence>
<dbReference type="RefSeq" id="WP_075975412.1">
    <property type="nucleotide sequence ID" value="NZ_MKQR01000015.1"/>
</dbReference>
<dbReference type="EMBL" id="MKQR01000015">
    <property type="protein sequence ID" value="OLR92801.1"/>
    <property type="molecule type" value="Genomic_DNA"/>
</dbReference>
<reference evidence="6 7" key="1">
    <citation type="submission" date="2016-10" db="EMBL/GenBank/DDBJ databases">
        <title>The Draft Genome Sequence of Actinokineospora bangkokensis 44EHWT reveals the biosynthetic pathway of antifungal compounds Thailandins with unusual extender unit butylmalonyl-CoA.</title>
        <authorList>
            <person name="Greule A."/>
            <person name="Intra B."/>
            <person name="Flemming S."/>
            <person name="Rommel M.G."/>
            <person name="Panbangred W."/>
            <person name="Bechthold A."/>
        </authorList>
    </citation>
    <scope>NUCLEOTIDE SEQUENCE [LARGE SCALE GENOMIC DNA]</scope>
    <source>
        <strain evidence="6 7">44EHW</strain>
    </source>
</reference>
<dbReference type="GO" id="GO:0008726">
    <property type="term" value="F:alkanesulfonate monooxygenase activity"/>
    <property type="evidence" value="ECO:0007669"/>
    <property type="project" value="TreeGrafter"/>
</dbReference>
<dbReference type="Proteomes" id="UP000186040">
    <property type="component" value="Unassembled WGS sequence"/>
</dbReference>
<evidence type="ECO:0000259" key="5">
    <source>
        <dbReference type="Pfam" id="PF00296"/>
    </source>
</evidence>
<proteinExistence type="predicted"/>
<accession>A0A1Q9LL97</accession>
<dbReference type="OrthoDB" id="4566556at2"/>
<dbReference type="AlphaFoldDB" id="A0A1Q9LL97"/>
<dbReference type="Pfam" id="PF00296">
    <property type="entry name" value="Bac_luciferase"/>
    <property type="match status" value="1"/>
</dbReference>
<dbReference type="PANTHER" id="PTHR42847">
    <property type="entry name" value="ALKANESULFONATE MONOOXYGENASE"/>
    <property type="match status" value="1"/>
</dbReference>
<dbReference type="PANTHER" id="PTHR42847:SF4">
    <property type="entry name" value="ALKANESULFONATE MONOOXYGENASE-RELATED"/>
    <property type="match status" value="1"/>
</dbReference>
<evidence type="ECO:0000256" key="2">
    <source>
        <dbReference type="ARBA" id="ARBA00022643"/>
    </source>
</evidence>
<comment type="caution">
    <text evidence="6">The sequence shown here is derived from an EMBL/GenBank/DDBJ whole genome shotgun (WGS) entry which is preliminary data.</text>
</comment>
<dbReference type="InterPro" id="IPR011251">
    <property type="entry name" value="Luciferase-like_dom"/>
</dbReference>
<gene>
    <name evidence="6" type="ORF">BJP25_19420</name>
</gene>
<feature type="domain" description="Luciferase-like" evidence="5">
    <location>
        <begin position="6"/>
        <end position="268"/>
    </location>
</feature>
<dbReference type="InterPro" id="IPR036661">
    <property type="entry name" value="Luciferase-like_sf"/>
</dbReference>
<dbReference type="SUPFAM" id="SSF51679">
    <property type="entry name" value="Bacterial luciferase-like"/>
    <property type="match status" value="1"/>
</dbReference>